<feature type="transmembrane region" description="Helical" evidence="1">
    <location>
        <begin position="33"/>
        <end position="53"/>
    </location>
</feature>
<proteinExistence type="predicted"/>
<evidence type="ECO:0000256" key="1">
    <source>
        <dbReference type="SAM" id="Phobius"/>
    </source>
</evidence>
<evidence type="ECO:0000313" key="2">
    <source>
        <dbReference type="EMBL" id="MEE2054676.1"/>
    </source>
</evidence>
<keyword evidence="1" id="KW-1133">Transmembrane helix</keyword>
<comment type="caution">
    <text evidence="2">The sequence shown here is derived from an EMBL/GenBank/DDBJ whole genome shotgun (WGS) entry which is preliminary data.</text>
</comment>
<sequence>MFRLGLDLFLLALAAVLVVAGLATWGQITPGTLMVMLGVGVLLIAPVGTRTAAART</sequence>
<gene>
    <name evidence="2" type="ORF">Q8A49_29680</name>
</gene>
<protein>
    <submittedName>
        <fullName evidence="2">Uncharacterized protein</fullName>
    </submittedName>
</protein>
<keyword evidence="1" id="KW-0812">Transmembrane</keyword>
<dbReference type="Proteomes" id="UP001348641">
    <property type="component" value="Unassembled WGS sequence"/>
</dbReference>
<dbReference type="RefSeq" id="WP_330161505.1">
    <property type="nucleotide sequence ID" value="NZ_JAUUCC010000123.1"/>
</dbReference>
<keyword evidence="1" id="KW-0472">Membrane</keyword>
<reference evidence="2 3" key="1">
    <citation type="submission" date="2023-07" db="EMBL/GenBank/DDBJ databases">
        <authorList>
            <person name="Girao M."/>
            <person name="Carvalho M.F."/>
        </authorList>
    </citation>
    <scope>NUCLEOTIDE SEQUENCE [LARGE SCALE GENOMIC DNA]</scope>
    <source>
        <strain evidence="2 3">66/93</strain>
    </source>
</reference>
<organism evidence="2 3">
    <name type="scientific">Nocardiopsis tropica</name>
    <dbReference type="NCBI Taxonomy" id="109330"/>
    <lineage>
        <taxon>Bacteria</taxon>
        <taxon>Bacillati</taxon>
        <taxon>Actinomycetota</taxon>
        <taxon>Actinomycetes</taxon>
        <taxon>Streptosporangiales</taxon>
        <taxon>Nocardiopsidaceae</taxon>
        <taxon>Nocardiopsis</taxon>
    </lineage>
</organism>
<dbReference type="EMBL" id="JAUUCC010000123">
    <property type="protein sequence ID" value="MEE2054676.1"/>
    <property type="molecule type" value="Genomic_DNA"/>
</dbReference>
<name>A0ABU7KZE6_9ACTN</name>
<evidence type="ECO:0000313" key="3">
    <source>
        <dbReference type="Proteomes" id="UP001348641"/>
    </source>
</evidence>
<accession>A0ABU7KZE6</accession>